<reference evidence="2" key="1">
    <citation type="submission" date="2022-11" db="UniProtKB">
        <authorList>
            <consortium name="WormBaseParasite"/>
        </authorList>
    </citation>
    <scope>IDENTIFICATION</scope>
</reference>
<proteinExistence type="predicted"/>
<evidence type="ECO:0000313" key="2">
    <source>
        <dbReference type="WBParaSite" id="ES5_v2.g19646.t1"/>
    </source>
</evidence>
<dbReference type="Proteomes" id="UP000887579">
    <property type="component" value="Unplaced"/>
</dbReference>
<accession>A0AC34FQL2</accession>
<protein>
    <submittedName>
        <fullName evidence="2">Uncharacterized protein</fullName>
    </submittedName>
</protein>
<sequence length="169" mass="19153">MWSIKFYVFITVVYLSVPFTGAFDLALVESCTAKVKDHFLKSEEAQNNYRSLLDDGGDAVGFQLQIDKYDAADAKDKNKLRTLMHNLVPLLLQNQNVSDAVLNYFNTITPDDLVKIIDIAEDHNTAALETYVLETFNHLGLNEAQRQDINQFIDSIHNVKNANKNNKSK</sequence>
<dbReference type="WBParaSite" id="ES5_v2.g19646.t1">
    <property type="protein sequence ID" value="ES5_v2.g19646.t1"/>
    <property type="gene ID" value="ES5_v2.g19646"/>
</dbReference>
<evidence type="ECO:0000313" key="1">
    <source>
        <dbReference type="Proteomes" id="UP000887579"/>
    </source>
</evidence>
<name>A0AC34FQL2_9BILA</name>
<organism evidence="1 2">
    <name type="scientific">Panagrolaimus sp. ES5</name>
    <dbReference type="NCBI Taxonomy" id="591445"/>
    <lineage>
        <taxon>Eukaryota</taxon>
        <taxon>Metazoa</taxon>
        <taxon>Ecdysozoa</taxon>
        <taxon>Nematoda</taxon>
        <taxon>Chromadorea</taxon>
        <taxon>Rhabditida</taxon>
        <taxon>Tylenchina</taxon>
        <taxon>Panagrolaimomorpha</taxon>
        <taxon>Panagrolaimoidea</taxon>
        <taxon>Panagrolaimidae</taxon>
        <taxon>Panagrolaimus</taxon>
    </lineage>
</organism>